<sequence>MSRAAVRASHRATARPGARGALGVLGATGATALAALLALGGLVPLAAHAADVVLARASGVEIVDIDGDTLTAPTPLAEWSAGQAVTREAGSTGDVMKLNTTRTTGLRSTAGPTGATSSVASGELTLRDRPAIVFSGLTVSCTPGGTPAVHLDRLTIGGVDVTADADATPGWSRDLPESVYGATRVIVGSTATGDDGSATTVGIDLEAEAGASEIWRVRAGSVTCAATVPVPTPSASPTPAPTPAPTPTPTPAPDPGPAPAPDPSPAPDPAPAHATGRVATGVTVTAPDGTRVIDGQPRVEGLDREATADALPAADGSAEHAASVRVATGADGTTTVGVGSFEQLPGAPADPLAEYRWTAFRVYGLTATITPAGAVSTEFADPGSAVFVDGRWIDTTTDLYTGVDEQGAPRVTVAFGEHETAADGTVTVTAVHYRDLTGAHPDVRLGTVVVPPAAGQVVGAYGVGVTAPDGTVLVAPQPAATTAAPHAAADAVTGTGTDPDTATAVAVDLGTGDAAGTATVDVGAFRQVPGAATDPLADYRWPALRVDGLHAVVSAAGAMTVSFADAGDAVFVNGVWIDTTTDLYTGVDEHGTPRVEVRFGERTVASDGTVTLTALHYRDLTGRHPEVRLGVVTIAAGGGATPAPDPSPAPTPIVPDAAPTGWSAYGIRATGPSAVAATPVARPDADASAARIAPDALAADDAATDAGTTAGDGAAGQIRATGIRLASSSSAGSATLDDVSLYPGSRLAVRISGLRVRVDGGAAHVSSDGGTIAGASLAAGDIAPGTRFALPDGGSAVLAEDVTAGASRTVTGLHLVDASGLDADVSAAVVTTAAVAADPGDAGTTPGGSGSGGTASGGSSSAPAGAGTASPGALSADGSSPAGTSGASASAGLRGSLPRTGSSPAAALALAALLLVVGSAAALEARRRRRTRTDRPARA</sequence>
<feature type="region of interest" description="Disordered" evidence="1">
    <location>
        <begin position="837"/>
        <end position="902"/>
    </location>
</feature>
<dbReference type="KEGG" id="ccap:AES38_01975"/>
<dbReference type="Proteomes" id="UP000503164">
    <property type="component" value="Chromosome"/>
</dbReference>
<proteinExistence type="predicted"/>
<name>A0AAE7CAW0_9MICO</name>
<dbReference type="PANTHER" id="PTHR48148">
    <property type="entry name" value="KERATINOCYTE PROLINE-RICH PROTEIN"/>
    <property type="match status" value="1"/>
</dbReference>
<dbReference type="PANTHER" id="PTHR48148:SF3">
    <property type="entry name" value="KERATINOCYTE PROLINE-RICH PROTEIN"/>
    <property type="match status" value="1"/>
</dbReference>
<feature type="compositionally biased region" description="Low complexity" evidence="1">
    <location>
        <begin position="857"/>
        <end position="896"/>
    </location>
</feature>
<keyword evidence="2" id="KW-0472">Membrane</keyword>
<keyword evidence="2" id="KW-0812">Transmembrane</keyword>
<dbReference type="RefSeq" id="WP_053773555.1">
    <property type="nucleotide sequence ID" value="NZ_CP012573.1"/>
</dbReference>
<keyword evidence="2" id="KW-1133">Transmembrane helix</keyword>
<protein>
    <submittedName>
        <fullName evidence="3">Uncharacterized protein</fullName>
    </submittedName>
</protein>
<gene>
    <name evidence="3" type="ORF">GW570_01980</name>
</gene>
<reference evidence="3 4" key="1">
    <citation type="journal article" date="2020" name="Mol. Plant Pathol.">
        <title>Plasmid composition and the chpG gene determine the virulence level of Clavibacter capsici natural isolates in pepper.</title>
        <authorList>
            <person name="Hwang I.S."/>
            <person name="Lee H.M."/>
            <person name="Oh E.J."/>
            <person name="Lee S."/>
            <person name="Heu S."/>
            <person name="Oh C.S."/>
        </authorList>
    </citation>
    <scope>NUCLEOTIDE SEQUENCE [LARGE SCALE GENOMIC DNA]</scope>
    <source>
        <strain evidence="3 4">1101</strain>
    </source>
</reference>
<evidence type="ECO:0000256" key="2">
    <source>
        <dbReference type="SAM" id="Phobius"/>
    </source>
</evidence>
<evidence type="ECO:0000256" key="1">
    <source>
        <dbReference type="SAM" id="MobiDB-lite"/>
    </source>
</evidence>
<dbReference type="AlphaFoldDB" id="A0AAE7CAW0"/>
<feature type="transmembrane region" description="Helical" evidence="2">
    <location>
        <begin position="905"/>
        <end position="923"/>
    </location>
</feature>
<evidence type="ECO:0000313" key="4">
    <source>
        <dbReference type="Proteomes" id="UP000503164"/>
    </source>
</evidence>
<dbReference type="EMBL" id="CP048049">
    <property type="protein sequence ID" value="QIS43948.1"/>
    <property type="molecule type" value="Genomic_DNA"/>
</dbReference>
<feature type="region of interest" description="Disordered" evidence="1">
    <location>
        <begin position="230"/>
        <end position="274"/>
    </location>
</feature>
<keyword evidence="4" id="KW-1185">Reference proteome</keyword>
<organism evidence="3 4">
    <name type="scientific">Clavibacter capsici</name>
    <dbReference type="NCBI Taxonomy" id="1874630"/>
    <lineage>
        <taxon>Bacteria</taxon>
        <taxon>Bacillati</taxon>
        <taxon>Actinomycetota</taxon>
        <taxon>Actinomycetes</taxon>
        <taxon>Micrococcales</taxon>
        <taxon>Microbacteriaceae</taxon>
        <taxon>Clavibacter</taxon>
    </lineage>
</organism>
<accession>A0AAE7CAW0</accession>
<evidence type="ECO:0000313" key="3">
    <source>
        <dbReference type="EMBL" id="QIS43948.1"/>
    </source>
</evidence>
<feature type="compositionally biased region" description="Gly residues" evidence="1">
    <location>
        <begin position="845"/>
        <end position="856"/>
    </location>
</feature>
<feature type="compositionally biased region" description="Pro residues" evidence="1">
    <location>
        <begin position="230"/>
        <end position="270"/>
    </location>
</feature>